<protein>
    <submittedName>
        <fullName evidence="4">Uncharacterized protein LOC107263636 isoform X1</fullName>
    </submittedName>
</protein>
<dbReference type="Pfam" id="PF03455">
    <property type="entry name" value="dDENN"/>
    <property type="match status" value="1"/>
</dbReference>
<feature type="compositionally biased region" description="Basic and acidic residues" evidence="1">
    <location>
        <begin position="553"/>
        <end position="571"/>
    </location>
</feature>
<feature type="region of interest" description="Disordered" evidence="1">
    <location>
        <begin position="23"/>
        <end position="44"/>
    </location>
</feature>
<dbReference type="InterPro" id="IPR051942">
    <property type="entry name" value="DENN_domain_containing_2"/>
</dbReference>
<organism evidence="3 4">
    <name type="scientific">Cephus cinctus</name>
    <name type="common">Wheat stem sawfly</name>
    <dbReference type="NCBI Taxonomy" id="211228"/>
    <lineage>
        <taxon>Eukaryota</taxon>
        <taxon>Metazoa</taxon>
        <taxon>Ecdysozoa</taxon>
        <taxon>Arthropoda</taxon>
        <taxon>Hexapoda</taxon>
        <taxon>Insecta</taxon>
        <taxon>Pterygota</taxon>
        <taxon>Neoptera</taxon>
        <taxon>Endopterygota</taxon>
        <taxon>Hymenoptera</taxon>
        <taxon>Cephoidea</taxon>
        <taxon>Cephidae</taxon>
        <taxon>Cephus</taxon>
    </lineage>
</organism>
<evidence type="ECO:0000313" key="3">
    <source>
        <dbReference type="Proteomes" id="UP000694920"/>
    </source>
</evidence>
<evidence type="ECO:0000259" key="2">
    <source>
        <dbReference type="PROSITE" id="PS50211"/>
    </source>
</evidence>
<accession>A0AAJ7BI14</accession>
<evidence type="ECO:0000256" key="1">
    <source>
        <dbReference type="SAM" id="MobiDB-lite"/>
    </source>
</evidence>
<reference evidence="4" key="1">
    <citation type="submission" date="2025-08" db="UniProtKB">
        <authorList>
            <consortium name="RefSeq"/>
        </authorList>
    </citation>
    <scope>IDENTIFICATION</scope>
</reference>
<dbReference type="SMART" id="SM00799">
    <property type="entry name" value="DENN"/>
    <property type="match status" value="1"/>
</dbReference>
<dbReference type="InterPro" id="IPR043153">
    <property type="entry name" value="DENN_C"/>
</dbReference>
<dbReference type="PROSITE" id="PS50211">
    <property type="entry name" value="DENN"/>
    <property type="match status" value="1"/>
</dbReference>
<dbReference type="PANTHER" id="PTHR15288">
    <property type="entry name" value="DENN DOMAIN-CONTAINING PROTEIN 2"/>
    <property type="match status" value="1"/>
</dbReference>
<dbReference type="InterPro" id="IPR001194">
    <property type="entry name" value="cDENN_dom"/>
</dbReference>
<dbReference type="InterPro" id="IPR005112">
    <property type="entry name" value="dDENN_dom"/>
</dbReference>
<dbReference type="Gene3D" id="3.40.50.11500">
    <property type="match status" value="1"/>
</dbReference>
<dbReference type="KEGG" id="ccin:107263636"/>
<sequence>MSYIQRENTNRVNIIKQRFEQSPEKKLEDNLKSTHDDKKEQLRRTLSASPIKTKKNFKLNVSRQLSNPSRNIKRTPAFRGDKLARTKNLNSPTKEKLVSIVDKNVKLFEEKPEYGKIGNVKKKVRNAATNKYESVDASIDTVDCNETQEISDIKWTSDIRQETFSEHKQIPKDINNLNEMWSEDDMNKKMLQIFSKKSTPCKDSVRTTVISRHTNISPNYCTQYELDNVCRKSEMCESRTKQNSIDDKKQNYLQPNKFLKNGVEYTRVIKPKIKSVLADTTSNHSYSQTHCRNENNILDIREDLSRRKFDKLGALNNESSKKIKLCRVESSEINTPENVMQNMLQIKQTHESLNIETHSVKETEKEPLSITNSEERFGVKLTDTLKAALKAPLPKGPPPKKPPRTFAHSPTDLDHSLFHNHNETNKPQEKLENHTIVSSFGNTSTELSSDTKHVINSFLHSIKINNGDESITDSSLKDADWYTTSFLHGKRNSSQQLQKQLATENKNIDNENLVPFITDISKTSPTCINKSKFDDMILETHLLENRTLVVERRKLNDDQQPKADKSSEVRSNDPSSSPATICNDTMSLDQNKIISQSSRKFQSSTPMSENSTKLRASRDSKKMLEKLESVLIQHQKALGPKVIVPRKEKLTDVRSKLQTDFECDIESDIFCGKNDSEKRIFTSDREVQNTRVLGSLPKIPDSPCRRNFTFDCLPSLNCASSTVYEQIKNPDFKTYLADGKSTSLERSGNFYAKPGGLQKNSTFYLHSSNDEIYDTLLASPASKRLSTELTTFTDVTKHQPTTFKHEEHVYAEPFTFDNNSGIDITGYGKLLHKNHDFLLRNEQAGALRTNNTKETELHYMYTPIQSLLLARKNSEIENEIGSSKYQPKMTDTKTSLPRFIDLMEPPPTKFDKAKIEQLLDQAFGEPVMAGAETPTDSNTSSDTDSVASTLSLTDELLTFNEKLKLFKERENIPRSAKDDLHRSLTEKRKHYVRNVSSKYSEKREGSVTDRRDKLFEVCLLVELNLSTRKPYIKDKYPIYVNTPAWIENFCFPDASDWPPSDSDQNQAYSLVLTDEKGNRRYGYCYRVKPEGGPILPLAYCLITNTRASGFYYKILHELDIRHGFPDRQRRSFIEELYNSPMPLPGHGITIKWDEAEVLVVPSLRENGLSNNNNDVETKFTNSNGESYNTAPPAVDISSVLLRAERSEIDKIIDAFTDLDVKETFITRPGDHRLEERDMSQLFDALSVKVLIVLFGSLLLERKVVLTCNKLSKLSSCVEALQSLLYPFTWPHTFIPVLPDIPGLPEILQAPLPFVIGILKSKNGDGIEITTFENGIVVDLDTSKITFAVGDESSILPSRFQKGLRSALHVVSSTTKTGEGIKNFLVSEAFLRVFVESCSHFGSHIVAQENGKLVFMKESFVNAVSSKCFKYFLEWFVETTMFNQFVQDNISRMEGILPKEKDDMKLFHQRVAEYLKAADKNAQTKKSHTKKKTLGDRLKDLTNFSS</sequence>
<feature type="domain" description="UDENN" evidence="2">
    <location>
        <begin position="1015"/>
        <end position="1461"/>
    </location>
</feature>
<dbReference type="SMART" id="SM00800">
    <property type="entry name" value="uDENN"/>
    <property type="match status" value="1"/>
</dbReference>
<dbReference type="InterPro" id="IPR005113">
    <property type="entry name" value="uDENN_dom"/>
</dbReference>
<dbReference type="FunFam" id="3.40.50.11500:FF:000004">
    <property type="entry name" value="DENN domain-containing protein 2C isoform X1"/>
    <property type="match status" value="1"/>
</dbReference>
<dbReference type="Gene3D" id="3.30.450.200">
    <property type="match status" value="1"/>
</dbReference>
<proteinExistence type="predicted"/>
<dbReference type="Pfam" id="PF03456">
    <property type="entry name" value="uDENN"/>
    <property type="match status" value="1"/>
</dbReference>
<dbReference type="Proteomes" id="UP000694920">
    <property type="component" value="Unplaced"/>
</dbReference>
<dbReference type="Pfam" id="PF02141">
    <property type="entry name" value="DENN"/>
    <property type="match status" value="1"/>
</dbReference>
<evidence type="ECO:0000313" key="4">
    <source>
        <dbReference type="RefSeq" id="XP_015586542.1"/>
    </source>
</evidence>
<dbReference type="RefSeq" id="XP_015586542.1">
    <property type="nucleotide sequence ID" value="XM_015731056.2"/>
</dbReference>
<dbReference type="SMART" id="SM00801">
    <property type="entry name" value="dDENN"/>
    <property type="match status" value="1"/>
</dbReference>
<dbReference type="InterPro" id="IPR037516">
    <property type="entry name" value="Tripartite_DENN"/>
</dbReference>
<feature type="region of interest" description="Disordered" evidence="1">
    <location>
        <begin position="553"/>
        <end position="618"/>
    </location>
</feature>
<keyword evidence="3" id="KW-1185">Reference proteome</keyword>
<gene>
    <name evidence="4" type="primary">LOC107263636</name>
</gene>
<name>A0AAJ7BI14_CEPCN</name>
<dbReference type="GeneID" id="107263636"/>
<dbReference type="PANTHER" id="PTHR15288:SF0">
    <property type="entry name" value="UDENN DOMAIN-CONTAINING PROTEIN"/>
    <property type="match status" value="1"/>
</dbReference>
<feature type="compositionally biased region" description="Basic and acidic residues" evidence="1">
    <location>
        <begin position="23"/>
        <end position="43"/>
    </location>
</feature>
<feature type="compositionally biased region" description="Polar residues" evidence="1">
    <location>
        <begin position="572"/>
        <end position="614"/>
    </location>
</feature>